<dbReference type="Proteomes" id="UP001623660">
    <property type="component" value="Unassembled WGS sequence"/>
</dbReference>
<evidence type="ECO:0000313" key="2">
    <source>
        <dbReference type="Proteomes" id="UP001623660"/>
    </source>
</evidence>
<name>A0ABW8SSL0_9CLOT</name>
<reference evidence="1 2" key="1">
    <citation type="submission" date="2024-11" db="EMBL/GenBank/DDBJ databases">
        <authorList>
            <person name="Heng Y.C."/>
            <person name="Lim A.C.H."/>
            <person name="Lee J.K.Y."/>
            <person name="Kittelmann S."/>
        </authorList>
    </citation>
    <scope>NUCLEOTIDE SEQUENCE [LARGE SCALE GENOMIC DNA]</scope>
    <source>
        <strain evidence="1 2">WILCCON 0269</strain>
    </source>
</reference>
<keyword evidence="2" id="KW-1185">Reference proteome</keyword>
<dbReference type="RefSeq" id="WP_406794743.1">
    <property type="nucleotide sequence ID" value="NZ_JBJHZX010000074.1"/>
</dbReference>
<dbReference type="SUPFAM" id="SSF52218">
    <property type="entry name" value="Flavoproteins"/>
    <property type="match status" value="1"/>
</dbReference>
<proteinExistence type="predicted"/>
<comment type="caution">
    <text evidence="1">The sequence shown here is derived from an EMBL/GenBank/DDBJ whole genome shotgun (WGS) entry which is preliminary data.</text>
</comment>
<organism evidence="1 2">
    <name type="scientific">Candidatus Clostridium eludens</name>
    <dbReference type="NCBI Taxonomy" id="3381663"/>
    <lineage>
        <taxon>Bacteria</taxon>
        <taxon>Bacillati</taxon>
        <taxon>Bacillota</taxon>
        <taxon>Clostridia</taxon>
        <taxon>Eubacteriales</taxon>
        <taxon>Clostridiaceae</taxon>
        <taxon>Clostridium</taxon>
    </lineage>
</organism>
<gene>
    <name evidence="1" type="ORF">ACJDU8_24205</name>
</gene>
<evidence type="ECO:0000313" key="1">
    <source>
        <dbReference type="EMBL" id="MFL0198633.1"/>
    </source>
</evidence>
<dbReference type="Gene3D" id="3.40.50.360">
    <property type="match status" value="1"/>
</dbReference>
<protein>
    <submittedName>
        <fullName evidence="1">Flavodoxin</fullName>
    </submittedName>
</protein>
<dbReference type="InterPro" id="IPR029039">
    <property type="entry name" value="Flavoprotein-like_sf"/>
</dbReference>
<dbReference type="EMBL" id="JBJHZX010000074">
    <property type="protein sequence ID" value="MFL0198633.1"/>
    <property type="molecule type" value="Genomic_DNA"/>
</dbReference>
<accession>A0ABW8SSL0</accession>
<sequence length="216" mass="24854">MKKLYFVNGSPKVNNSVSEALIDNLYAMILNDNIEVNRASLNNRVNYEDITNSDILVIASPLYVDLLPSTVIEFLMNLEQQTKNMKKLIRVYAVVNCGFFEGIQNRHALRILENFCTKVGYEWRFGVGVGAGEFMKNTKSIIPFNSEIKKDAYNAFMEIKKDIDNDFKYNKENIFTSPRISKDIFISNGNVYWIEAAERMSISKEQLYAKTLLENV</sequence>